<dbReference type="Proteomes" id="UP000297890">
    <property type="component" value="Unassembled WGS sequence"/>
</dbReference>
<dbReference type="Gene3D" id="3.20.20.140">
    <property type="entry name" value="Metal-dependent hydrolases"/>
    <property type="match status" value="1"/>
</dbReference>
<evidence type="ECO:0000313" key="2">
    <source>
        <dbReference type="EMBL" id="TFZ83335.1"/>
    </source>
</evidence>
<dbReference type="OrthoDB" id="9782972at2"/>
<dbReference type="InterPro" id="IPR050378">
    <property type="entry name" value="Metallo-dep_Hydrolases_sf"/>
</dbReference>
<dbReference type="AlphaFoldDB" id="A0A4Z0FBJ4"/>
<dbReference type="GO" id="GO:0005829">
    <property type="term" value="C:cytosol"/>
    <property type="evidence" value="ECO:0007669"/>
    <property type="project" value="TreeGrafter"/>
</dbReference>
<dbReference type="SUPFAM" id="SSF51556">
    <property type="entry name" value="Metallo-dependent hydrolases"/>
    <property type="match status" value="1"/>
</dbReference>
<feature type="region of interest" description="Disordered" evidence="1">
    <location>
        <begin position="639"/>
        <end position="658"/>
    </location>
</feature>
<evidence type="ECO:0000256" key="1">
    <source>
        <dbReference type="SAM" id="MobiDB-lite"/>
    </source>
</evidence>
<name>A0A4Z0FBJ4_9GAMM</name>
<dbReference type="PANTHER" id="PTHR11647">
    <property type="entry name" value="HYDRANTOINASE/DIHYDROPYRIMIDINASE FAMILY MEMBER"/>
    <property type="match status" value="1"/>
</dbReference>
<accession>A0A4Z0FBJ4</accession>
<evidence type="ECO:0000313" key="3">
    <source>
        <dbReference type="Proteomes" id="UP000297890"/>
    </source>
</evidence>
<dbReference type="Gene3D" id="2.30.40.10">
    <property type="entry name" value="Urease, subunit C, domain 1"/>
    <property type="match status" value="1"/>
</dbReference>
<dbReference type="GO" id="GO:0016812">
    <property type="term" value="F:hydrolase activity, acting on carbon-nitrogen (but not peptide) bonds, in cyclic amides"/>
    <property type="evidence" value="ECO:0007669"/>
    <property type="project" value="TreeGrafter"/>
</dbReference>
<dbReference type="PANTHER" id="PTHR11647:SF1">
    <property type="entry name" value="COLLAPSIN RESPONSE MEDIATOR PROTEIN"/>
    <property type="match status" value="1"/>
</dbReference>
<protein>
    <submittedName>
        <fullName evidence="2">Uncharacterized protein</fullName>
    </submittedName>
</protein>
<dbReference type="InterPro" id="IPR011059">
    <property type="entry name" value="Metal-dep_hydrolase_composite"/>
</dbReference>
<dbReference type="InterPro" id="IPR032466">
    <property type="entry name" value="Metal_Hydrolase"/>
</dbReference>
<dbReference type="SUPFAM" id="SSF51338">
    <property type="entry name" value="Composite domain of metallo-dependent hydrolases"/>
    <property type="match status" value="1"/>
</dbReference>
<dbReference type="EMBL" id="SRIO01000004">
    <property type="protein sequence ID" value="TFZ83335.1"/>
    <property type="molecule type" value="Genomic_DNA"/>
</dbReference>
<organism evidence="2 3">
    <name type="scientific">Candidatus Macondimonas diazotrophica</name>
    <dbReference type="NCBI Taxonomy" id="2305248"/>
    <lineage>
        <taxon>Bacteria</taxon>
        <taxon>Pseudomonadati</taxon>
        <taxon>Pseudomonadota</taxon>
        <taxon>Gammaproteobacteria</taxon>
        <taxon>Chromatiales</taxon>
        <taxon>Ectothiorhodospiraceae</taxon>
        <taxon>Candidatus Macondimonas</taxon>
    </lineage>
</organism>
<keyword evidence="3" id="KW-1185">Reference proteome</keyword>
<proteinExistence type="predicted"/>
<sequence>MRRRGHMTTWDLLIKNALVFDGSGEAPQTYDIAIHQGRIAAKGVDFKSSWARTVIDGTGQWLMPGLLDIHTHYDLEVEIDPGLPESVRHGTTTVVMSNCSLGLAFGLQSYGWGNALEDNPTVDCFARVENMPKPVLVKALDGHITWDNPIEYLKHFKDLALGPNVCPMVPHTMLRVAVMGMPGALSDRPTDEQIVEMCRVLDECMQAGYVGLSTDGLPLHYLANDPYRGERIPAQHATRKEIRALCEVVRSYDGIVQFTPNPDAKLATLSLMMMGSKRIYGKSLRMTATAAMDLKSQPMAWKGLLRVNRLINSKLVKGRFAFQALSAPFKVYADGVTSPLMEERPAFRELIALELDDREGRQRLLNDPSYQVRFRKDWMSGKQGFNLARLARRLGFEPTTFNRDLRDMEMVSVPDMPEWSGQNMQAIYDRLLRYQQAEGRTGHLSEAEGAAFAQFPNPIVDDAEFMMHLLRRYDRQFRWAMTTANTRREILKQLLLDENTLPGFNDSGAHLTNMAFFDGNLRTLQLAHEDGLETVAKQVRRLTRDPAALFNLDVGTLDLGAQADVILIDPAALRAYDPQASTVMQHRDIFENVQMVNRSDGVVTQVIIAGQIAWDGKQYTPVHGRDRLGRVLTRAGSMVPGNDERLEEQPILPEAAAG</sequence>
<reference evidence="2 3" key="1">
    <citation type="journal article" date="2019" name="ISME J.">
        <title>Candidatus Macondimonas diazotrophica, a novel gammaproteobacterial genus dominating crude-oil-contaminated coastal sediments.</title>
        <authorList>
            <person name="Karthikeyan S."/>
            <person name="Konstantinidis K."/>
        </authorList>
    </citation>
    <scope>NUCLEOTIDE SEQUENCE [LARGE SCALE GENOMIC DNA]</scope>
    <source>
        <strain evidence="2 3">KTK01</strain>
    </source>
</reference>
<comment type="caution">
    <text evidence="2">The sequence shown here is derived from an EMBL/GenBank/DDBJ whole genome shotgun (WGS) entry which is preliminary data.</text>
</comment>
<gene>
    <name evidence="2" type="ORF">E4680_04605</name>
</gene>